<proteinExistence type="inferred from homology"/>
<comment type="similarity">
    <text evidence="1">Belongs to the membrane fusion protein (MFP) (TC 8.A.1) family.</text>
</comment>
<dbReference type="Proteomes" id="UP000252419">
    <property type="component" value="Unassembled WGS sequence"/>
</dbReference>
<dbReference type="Pfam" id="PF25917">
    <property type="entry name" value="BSH_RND"/>
    <property type="match status" value="1"/>
</dbReference>
<protein>
    <submittedName>
        <fullName evidence="3">RND transporter</fullName>
    </submittedName>
</protein>
<accession>A0A367UGP7</accession>
<sequence>MAITSALLAGARTSAVAQNQDQNYPTSPMPSTSAIRILLAADIETTLSSKMAGTLEKISVGLGQRIEEGTNLAQFDCREATARARVAEAELQMTRQNLSAREDLRDLNAAGDLEVAMAETEVRKAEGARILANVQTSYCTVKAPFSGKVAKVYARSYQTISAGTPLFDIISDGPLKIRLNVPSVMLPHLAVGVPLNVDILETGTTYPATIKSINSRIDAIAQSIELEATLDQVYPELTPGMSGIATFPNFNG</sequence>
<dbReference type="InterPro" id="IPR058625">
    <property type="entry name" value="MdtA-like_BSH"/>
</dbReference>
<dbReference type="Gene3D" id="2.40.30.170">
    <property type="match status" value="1"/>
</dbReference>
<evidence type="ECO:0000313" key="4">
    <source>
        <dbReference type="Proteomes" id="UP000252419"/>
    </source>
</evidence>
<evidence type="ECO:0000259" key="2">
    <source>
        <dbReference type="Pfam" id="PF25917"/>
    </source>
</evidence>
<gene>
    <name evidence="3" type="ORF">TH5_03555</name>
</gene>
<dbReference type="EMBL" id="JPWA01000002">
    <property type="protein sequence ID" value="RCK07477.1"/>
    <property type="molecule type" value="Genomic_DNA"/>
</dbReference>
<dbReference type="Gene3D" id="2.40.50.100">
    <property type="match status" value="1"/>
</dbReference>
<evidence type="ECO:0000313" key="3">
    <source>
        <dbReference type="EMBL" id="RCK07477.1"/>
    </source>
</evidence>
<comment type="caution">
    <text evidence="3">The sequence shown here is derived from an EMBL/GenBank/DDBJ whole genome shotgun (WGS) entry which is preliminary data.</text>
</comment>
<dbReference type="InterPro" id="IPR006143">
    <property type="entry name" value="RND_pump_MFP"/>
</dbReference>
<keyword evidence="4" id="KW-1185">Reference proteome</keyword>
<dbReference type="GO" id="GO:1990281">
    <property type="term" value="C:efflux pump complex"/>
    <property type="evidence" value="ECO:0007669"/>
    <property type="project" value="TreeGrafter"/>
</dbReference>
<dbReference type="NCBIfam" id="TIGR01730">
    <property type="entry name" value="RND_mfp"/>
    <property type="match status" value="1"/>
</dbReference>
<dbReference type="AlphaFoldDB" id="A0A367UGP7"/>
<dbReference type="SUPFAM" id="SSF111369">
    <property type="entry name" value="HlyD-like secretion proteins"/>
    <property type="match status" value="1"/>
</dbReference>
<evidence type="ECO:0000256" key="1">
    <source>
        <dbReference type="ARBA" id="ARBA00009477"/>
    </source>
</evidence>
<reference evidence="3 4" key="1">
    <citation type="submission" date="2014-07" db="EMBL/GenBank/DDBJ databases">
        <title>Draft genome sequence of Thalassospira xianhensis P-4 (MCCC 1A02616).</title>
        <authorList>
            <person name="Lai Q."/>
            <person name="Shao Z."/>
        </authorList>
    </citation>
    <scope>NUCLEOTIDE SEQUENCE [LARGE SCALE GENOMIC DNA]</scope>
    <source>
        <strain evidence="3 4">MCCC 1A02616</strain>
    </source>
</reference>
<name>A0A367UGP7_9PROT</name>
<organism evidence="3 4">
    <name type="scientific">Thalassospira xianhensis MCCC 1A02616</name>
    <dbReference type="NCBI Taxonomy" id="1177929"/>
    <lineage>
        <taxon>Bacteria</taxon>
        <taxon>Pseudomonadati</taxon>
        <taxon>Pseudomonadota</taxon>
        <taxon>Alphaproteobacteria</taxon>
        <taxon>Rhodospirillales</taxon>
        <taxon>Thalassospiraceae</taxon>
        <taxon>Thalassospira</taxon>
    </lineage>
</organism>
<dbReference type="GO" id="GO:0015562">
    <property type="term" value="F:efflux transmembrane transporter activity"/>
    <property type="evidence" value="ECO:0007669"/>
    <property type="project" value="TreeGrafter"/>
</dbReference>
<feature type="domain" description="Multidrug resistance protein MdtA-like barrel-sandwich hybrid" evidence="2">
    <location>
        <begin position="46"/>
        <end position="169"/>
    </location>
</feature>
<dbReference type="PANTHER" id="PTHR30469">
    <property type="entry name" value="MULTIDRUG RESISTANCE PROTEIN MDTA"/>
    <property type="match status" value="1"/>
</dbReference>